<protein>
    <submittedName>
        <fullName evidence="3">ADP-heptose</fullName>
    </submittedName>
</protein>
<dbReference type="CDD" id="cd03789">
    <property type="entry name" value="GT9_LPS_heptosyltransferase"/>
    <property type="match status" value="1"/>
</dbReference>
<evidence type="ECO:0000256" key="2">
    <source>
        <dbReference type="ARBA" id="ARBA00022679"/>
    </source>
</evidence>
<dbReference type="PANTHER" id="PTHR30160:SF1">
    <property type="entry name" value="LIPOPOLYSACCHARIDE 1,2-N-ACETYLGLUCOSAMINETRANSFERASE-RELATED"/>
    <property type="match status" value="1"/>
</dbReference>
<dbReference type="STRING" id="342108.amb0528"/>
<evidence type="ECO:0000256" key="1">
    <source>
        <dbReference type="ARBA" id="ARBA00022676"/>
    </source>
</evidence>
<sequence length="404" mass="44782">MNVDRMRQIDFWAGVPLAFLITLYWRIRCFFSPPAPSAGKNILFIELSEMGSAVIADAALKRAQALFPDARVYFLIFAKNRPSLDIMGTIARENMLTIRADSLVTLVVDTLRMIRTMRSLDLMATIDMEMFSRFSALLTFLSGAPKRVGFHRFHTEGLYRGELLTHRVGYNPHQHIAKSFMALVHALTEPEGTTPHGKVAFTDDEVRLAPLAPAPEALEAFKTRLFQAYPVLKETTRWVILNPNSSELMPLRRWPYDRYTEVARRLLAEDEGLAVIVTGVASEKAEAQRLVDATGSNRACNLAGFTRMEDLIPLYALARAMVTNDSGPAHFAAPVGLPTLVLFGPETPALYGALNHKAEFITARLACSPCVSAMNHRSTACTDAACMRAISVEQVLDAVKRLLG</sequence>
<dbReference type="Proteomes" id="UP000007058">
    <property type="component" value="Chromosome"/>
</dbReference>
<accession>Q2W9Z3</accession>
<evidence type="ECO:0000313" key="3">
    <source>
        <dbReference type="EMBL" id="BAE49332.1"/>
    </source>
</evidence>
<keyword evidence="2" id="KW-0808">Transferase</keyword>
<gene>
    <name evidence="3" type="ordered locus">amb0528</name>
</gene>
<dbReference type="AlphaFoldDB" id="Q2W9Z3"/>
<dbReference type="RefSeq" id="WP_011382971.1">
    <property type="nucleotide sequence ID" value="NC_007626.1"/>
</dbReference>
<dbReference type="GO" id="GO:0009244">
    <property type="term" value="P:lipopolysaccharide core region biosynthetic process"/>
    <property type="evidence" value="ECO:0007669"/>
    <property type="project" value="TreeGrafter"/>
</dbReference>
<dbReference type="InterPro" id="IPR002201">
    <property type="entry name" value="Glyco_trans_9"/>
</dbReference>
<dbReference type="KEGG" id="mag:amb0528"/>
<proteinExistence type="predicted"/>
<dbReference type="InterPro" id="IPR051199">
    <property type="entry name" value="LPS_LOS_Heptosyltrfase"/>
</dbReference>
<dbReference type="GO" id="GO:0005829">
    <property type="term" value="C:cytosol"/>
    <property type="evidence" value="ECO:0007669"/>
    <property type="project" value="TreeGrafter"/>
</dbReference>
<dbReference type="EMBL" id="AP007255">
    <property type="protein sequence ID" value="BAE49332.1"/>
    <property type="molecule type" value="Genomic_DNA"/>
</dbReference>
<dbReference type="PANTHER" id="PTHR30160">
    <property type="entry name" value="TETRAACYLDISACCHARIDE 4'-KINASE-RELATED"/>
    <property type="match status" value="1"/>
</dbReference>
<evidence type="ECO:0000313" key="4">
    <source>
        <dbReference type="Proteomes" id="UP000007058"/>
    </source>
</evidence>
<organism evidence="3 4">
    <name type="scientific">Paramagnetospirillum magneticum (strain ATCC 700264 / AMB-1)</name>
    <name type="common">Magnetospirillum magneticum</name>
    <dbReference type="NCBI Taxonomy" id="342108"/>
    <lineage>
        <taxon>Bacteria</taxon>
        <taxon>Pseudomonadati</taxon>
        <taxon>Pseudomonadota</taxon>
        <taxon>Alphaproteobacteria</taxon>
        <taxon>Rhodospirillales</taxon>
        <taxon>Magnetospirillaceae</taxon>
        <taxon>Paramagnetospirillum</taxon>
    </lineage>
</organism>
<name>Q2W9Z3_PARM1</name>
<dbReference type="HOGENOM" id="CLU_038371_3_0_5"/>
<dbReference type="SUPFAM" id="SSF53756">
    <property type="entry name" value="UDP-Glycosyltransferase/glycogen phosphorylase"/>
    <property type="match status" value="1"/>
</dbReference>
<reference evidence="3 4" key="1">
    <citation type="journal article" date="2005" name="DNA Res.">
        <title>Complete genome sequence of the facultative anaerobic magnetotactic bacterium Magnetospirillum sp. strain AMB-1.</title>
        <authorList>
            <person name="Matsunaga T."/>
            <person name="Okamura Y."/>
            <person name="Fukuda Y."/>
            <person name="Wahyudi A.T."/>
            <person name="Murase Y."/>
            <person name="Takeyama H."/>
        </authorList>
    </citation>
    <scope>NUCLEOTIDE SEQUENCE [LARGE SCALE GENOMIC DNA]</scope>
    <source>
        <strain evidence="4">ATCC 700264 / AMB-1</strain>
    </source>
</reference>
<dbReference type="GO" id="GO:0008713">
    <property type="term" value="F:ADP-heptose-lipopolysaccharide heptosyltransferase activity"/>
    <property type="evidence" value="ECO:0007669"/>
    <property type="project" value="TreeGrafter"/>
</dbReference>
<dbReference type="Pfam" id="PF01075">
    <property type="entry name" value="Glyco_transf_9"/>
    <property type="match status" value="1"/>
</dbReference>
<keyword evidence="4" id="KW-1185">Reference proteome</keyword>
<dbReference type="Gene3D" id="3.40.50.2000">
    <property type="entry name" value="Glycogen Phosphorylase B"/>
    <property type="match status" value="2"/>
</dbReference>
<dbReference type="CAZy" id="GT9">
    <property type="family name" value="Glycosyltransferase Family 9"/>
</dbReference>
<keyword evidence="1" id="KW-0328">Glycosyltransferase</keyword>